<reference evidence="2 3" key="1">
    <citation type="submission" date="2018-02" db="EMBL/GenBank/DDBJ databases">
        <title>Genome sequence of the basidiomycete white-rot fungus Phlebia centrifuga.</title>
        <authorList>
            <person name="Granchi Z."/>
            <person name="Peng M."/>
            <person name="de Vries R.P."/>
            <person name="Hilden K."/>
            <person name="Makela M.R."/>
            <person name="Grigoriev I."/>
            <person name="Riley R."/>
        </authorList>
    </citation>
    <scope>NUCLEOTIDE SEQUENCE [LARGE SCALE GENOMIC DNA]</scope>
    <source>
        <strain evidence="2 3">FBCC195</strain>
    </source>
</reference>
<evidence type="ECO:0000256" key="1">
    <source>
        <dbReference type="SAM" id="MobiDB-lite"/>
    </source>
</evidence>
<comment type="caution">
    <text evidence="2">The sequence shown here is derived from an EMBL/GenBank/DDBJ whole genome shotgun (WGS) entry which is preliminary data.</text>
</comment>
<name>A0A2R6NHU0_9APHY</name>
<dbReference type="STRING" id="98765.A0A2R6NHU0"/>
<proteinExistence type="predicted"/>
<feature type="compositionally biased region" description="Basic and acidic residues" evidence="1">
    <location>
        <begin position="12"/>
        <end position="33"/>
    </location>
</feature>
<sequence length="94" mass="10038">MSESLRSGSSWHSHDVAETDKESSPKRLSRVKEATNQGDSDFEAEIYAASPKLRGRTLTAALAFVAGTGFTLFGYDQGVMSALLTAPQVRCGAI</sequence>
<accession>A0A2R6NHU0</accession>
<evidence type="ECO:0000313" key="3">
    <source>
        <dbReference type="Proteomes" id="UP000186601"/>
    </source>
</evidence>
<feature type="compositionally biased region" description="Polar residues" evidence="1">
    <location>
        <begin position="1"/>
        <end position="11"/>
    </location>
</feature>
<gene>
    <name evidence="2" type="ORF">PHLCEN_2v12319</name>
</gene>
<dbReference type="AlphaFoldDB" id="A0A2R6NHU0"/>
<dbReference type="Proteomes" id="UP000186601">
    <property type="component" value="Unassembled WGS sequence"/>
</dbReference>
<keyword evidence="3" id="KW-1185">Reference proteome</keyword>
<dbReference type="EMBL" id="MLYV02001242">
    <property type="protein sequence ID" value="PSR71818.1"/>
    <property type="molecule type" value="Genomic_DNA"/>
</dbReference>
<protein>
    <submittedName>
        <fullName evidence="2">Uncharacterized protein</fullName>
    </submittedName>
</protein>
<dbReference type="OrthoDB" id="3237025at2759"/>
<feature type="region of interest" description="Disordered" evidence="1">
    <location>
        <begin position="1"/>
        <end position="36"/>
    </location>
</feature>
<evidence type="ECO:0000313" key="2">
    <source>
        <dbReference type="EMBL" id="PSR71818.1"/>
    </source>
</evidence>
<organism evidence="2 3">
    <name type="scientific">Hermanssonia centrifuga</name>
    <dbReference type="NCBI Taxonomy" id="98765"/>
    <lineage>
        <taxon>Eukaryota</taxon>
        <taxon>Fungi</taxon>
        <taxon>Dikarya</taxon>
        <taxon>Basidiomycota</taxon>
        <taxon>Agaricomycotina</taxon>
        <taxon>Agaricomycetes</taxon>
        <taxon>Polyporales</taxon>
        <taxon>Meruliaceae</taxon>
        <taxon>Hermanssonia</taxon>
    </lineage>
</organism>